<dbReference type="AlphaFoldDB" id="A0AAD7BZW7"/>
<dbReference type="GO" id="GO:0000978">
    <property type="term" value="F:RNA polymerase II cis-regulatory region sequence-specific DNA binding"/>
    <property type="evidence" value="ECO:0007669"/>
    <property type="project" value="TreeGrafter"/>
</dbReference>
<name>A0AAD7BZW7_9AGAR</name>
<reference evidence="6" key="1">
    <citation type="submission" date="2023-03" db="EMBL/GenBank/DDBJ databases">
        <title>Massive genome expansion in bonnet fungi (Mycena s.s.) driven by repeated elements and novel gene families across ecological guilds.</title>
        <authorList>
            <consortium name="Lawrence Berkeley National Laboratory"/>
            <person name="Harder C.B."/>
            <person name="Miyauchi S."/>
            <person name="Viragh M."/>
            <person name="Kuo A."/>
            <person name="Thoen E."/>
            <person name="Andreopoulos B."/>
            <person name="Lu D."/>
            <person name="Skrede I."/>
            <person name="Drula E."/>
            <person name="Henrissat B."/>
            <person name="Morin E."/>
            <person name="Kohler A."/>
            <person name="Barry K."/>
            <person name="LaButti K."/>
            <person name="Morin E."/>
            <person name="Salamov A."/>
            <person name="Lipzen A."/>
            <person name="Mereny Z."/>
            <person name="Hegedus B."/>
            <person name="Baldrian P."/>
            <person name="Stursova M."/>
            <person name="Weitz H."/>
            <person name="Taylor A."/>
            <person name="Grigoriev I.V."/>
            <person name="Nagy L.G."/>
            <person name="Martin F."/>
            <person name="Kauserud H."/>
        </authorList>
    </citation>
    <scope>NUCLEOTIDE SEQUENCE</scope>
    <source>
        <strain evidence="6">9284</strain>
    </source>
</reference>
<dbReference type="Proteomes" id="UP001221142">
    <property type="component" value="Unassembled WGS sequence"/>
</dbReference>
<accession>A0AAD7BZW7</accession>
<feature type="compositionally biased region" description="Polar residues" evidence="4">
    <location>
        <begin position="15"/>
        <end position="27"/>
    </location>
</feature>
<dbReference type="GO" id="GO:0001228">
    <property type="term" value="F:DNA-binding transcription activator activity, RNA polymerase II-specific"/>
    <property type="evidence" value="ECO:0007669"/>
    <property type="project" value="TreeGrafter"/>
</dbReference>
<evidence type="ECO:0000256" key="1">
    <source>
        <dbReference type="ARBA" id="ARBA00023125"/>
    </source>
</evidence>
<evidence type="ECO:0000259" key="5">
    <source>
        <dbReference type="PROSITE" id="PS50118"/>
    </source>
</evidence>
<proteinExistence type="predicted"/>
<dbReference type="SMART" id="SM00398">
    <property type="entry name" value="HMG"/>
    <property type="match status" value="1"/>
</dbReference>
<keyword evidence="7" id="KW-1185">Reference proteome</keyword>
<dbReference type="InterPro" id="IPR036910">
    <property type="entry name" value="HMG_box_dom_sf"/>
</dbReference>
<sequence>MSVARKVSLQKLPKSESTQQPNVSETGQHIRRPANAFFCFRSAFYKEHKSAAPTAATRLNQRNLSRSAAEVWRTMNQAQREPFKRMADKKFAEQAKKYPGYKYGGQGKTKKGTEVRSTHKAARKSSKAMAYRKSPPPPPESTSIATSASASPTPTPEPVEEAKPATPTPVSEPFVDVKPIIQAKVKPAAAEIHASPVRPASYDRVPAQFKAHILPSVIAALTLARCTPSPAPASYPSTAAYELPALPPHRSVSPGLPYLPSPDREIEWAATFEMQMHEMELELELGFSAPVAMEDFGFYHPAWDALSGRSGVFEPLDENHEWDFSLMHMGN</sequence>
<feature type="region of interest" description="Disordered" evidence="4">
    <location>
        <begin position="1"/>
        <end position="29"/>
    </location>
</feature>
<gene>
    <name evidence="6" type="ORF">FB45DRAFT_1143145</name>
</gene>
<dbReference type="PANTHER" id="PTHR10270">
    <property type="entry name" value="SOX TRANSCRIPTION FACTOR"/>
    <property type="match status" value="1"/>
</dbReference>
<comment type="caution">
    <text evidence="6">The sequence shown here is derived from an EMBL/GenBank/DDBJ whole genome shotgun (WGS) entry which is preliminary data.</text>
</comment>
<dbReference type="InterPro" id="IPR050140">
    <property type="entry name" value="SRY-related_HMG-box_TF-like"/>
</dbReference>
<feature type="DNA-binding region" description="HMG box" evidence="3">
    <location>
        <begin position="30"/>
        <end position="102"/>
    </location>
</feature>
<dbReference type="GO" id="GO:0030154">
    <property type="term" value="P:cell differentiation"/>
    <property type="evidence" value="ECO:0007669"/>
    <property type="project" value="TreeGrafter"/>
</dbReference>
<evidence type="ECO:0000256" key="2">
    <source>
        <dbReference type="ARBA" id="ARBA00023163"/>
    </source>
</evidence>
<dbReference type="InterPro" id="IPR009071">
    <property type="entry name" value="HMG_box_dom"/>
</dbReference>
<keyword evidence="3" id="KW-0539">Nucleus</keyword>
<dbReference type="GO" id="GO:0005634">
    <property type="term" value="C:nucleus"/>
    <property type="evidence" value="ECO:0007669"/>
    <property type="project" value="UniProtKB-UniRule"/>
</dbReference>
<feature type="region of interest" description="Disordered" evidence="4">
    <location>
        <begin position="99"/>
        <end position="172"/>
    </location>
</feature>
<protein>
    <recommendedName>
        <fullName evidence="5">HMG box domain-containing protein</fullName>
    </recommendedName>
</protein>
<evidence type="ECO:0000256" key="4">
    <source>
        <dbReference type="SAM" id="MobiDB-lite"/>
    </source>
</evidence>
<dbReference type="CDD" id="cd01389">
    <property type="entry name" value="HMG-box_ROX1-like"/>
    <property type="match status" value="1"/>
</dbReference>
<feature type="domain" description="HMG box" evidence="5">
    <location>
        <begin position="30"/>
        <end position="102"/>
    </location>
</feature>
<dbReference type="PANTHER" id="PTHR10270:SF161">
    <property type="entry name" value="SEX-DETERMINING REGION Y PROTEIN"/>
    <property type="match status" value="1"/>
</dbReference>
<dbReference type="Pfam" id="PF00505">
    <property type="entry name" value="HMG_box"/>
    <property type="match status" value="1"/>
</dbReference>
<feature type="compositionally biased region" description="Low complexity" evidence="4">
    <location>
        <begin position="141"/>
        <end position="152"/>
    </location>
</feature>
<evidence type="ECO:0000256" key="3">
    <source>
        <dbReference type="PROSITE-ProRule" id="PRU00267"/>
    </source>
</evidence>
<organism evidence="6 7">
    <name type="scientific">Roridomyces roridus</name>
    <dbReference type="NCBI Taxonomy" id="1738132"/>
    <lineage>
        <taxon>Eukaryota</taxon>
        <taxon>Fungi</taxon>
        <taxon>Dikarya</taxon>
        <taxon>Basidiomycota</taxon>
        <taxon>Agaricomycotina</taxon>
        <taxon>Agaricomycetes</taxon>
        <taxon>Agaricomycetidae</taxon>
        <taxon>Agaricales</taxon>
        <taxon>Marasmiineae</taxon>
        <taxon>Mycenaceae</taxon>
        <taxon>Roridomyces</taxon>
    </lineage>
</organism>
<keyword evidence="1 3" id="KW-0238">DNA-binding</keyword>
<dbReference type="Gene3D" id="1.10.30.10">
    <property type="entry name" value="High mobility group box domain"/>
    <property type="match status" value="1"/>
</dbReference>
<evidence type="ECO:0000313" key="6">
    <source>
        <dbReference type="EMBL" id="KAJ7635146.1"/>
    </source>
</evidence>
<evidence type="ECO:0000313" key="7">
    <source>
        <dbReference type="Proteomes" id="UP001221142"/>
    </source>
</evidence>
<dbReference type="PROSITE" id="PS50118">
    <property type="entry name" value="HMG_BOX_2"/>
    <property type="match status" value="1"/>
</dbReference>
<dbReference type="SUPFAM" id="SSF47095">
    <property type="entry name" value="HMG-box"/>
    <property type="match status" value="1"/>
</dbReference>
<dbReference type="EMBL" id="JARKIF010000007">
    <property type="protein sequence ID" value="KAJ7635146.1"/>
    <property type="molecule type" value="Genomic_DNA"/>
</dbReference>
<keyword evidence="2" id="KW-0804">Transcription</keyword>